<feature type="chain" id="PRO_5029004802" description="Secreted protein" evidence="1">
    <location>
        <begin position="19"/>
        <end position="139"/>
    </location>
</feature>
<protein>
    <recommendedName>
        <fullName evidence="4">Secreted protein</fullName>
    </recommendedName>
</protein>
<gene>
    <name evidence="2" type="ORF">BDV95DRAFT_23533</name>
</gene>
<dbReference type="AlphaFoldDB" id="A0A7C8MZ25"/>
<proteinExistence type="predicted"/>
<organism evidence="2 3">
    <name type="scientific">Massariosphaeria phaeospora</name>
    <dbReference type="NCBI Taxonomy" id="100035"/>
    <lineage>
        <taxon>Eukaryota</taxon>
        <taxon>Fungi</taxon>
        <taxon>Dikarya</taxon>
        <taxon>Ascomycota</taxon>
        <taxon>Pezizomycotina</taxon>
        <taxon>Dothideomycetes</taxon>
        <taxon>Pleosporomycetidae</taxon>
        <taxon>Pleosporales</taxon>
        <taxon>Pleosporales incertae sedis</taxon>
        <taxon>Massariosphaeria</taxon>
    </lineage>
</organism>
<sequence length="139" mass="16093">MICLHFMMLLILYRHARCLKPTHPRASLFLCRLTAQSQLGHARPRAPVLPNRLVLISLFQQTPILYPLNFPSNTCRNPIPILVIVDHLLRSEHCWARETVVRIDTALRSCEGRMPWHGHVGETSVRRVFRRQVLGETDV</sequence>
<evidence type="ECO:0000313" key="2">
    <source>
        <dbReference type="EMBL" id="KAF2878485.1"/>
    </source>
</evidence>
<feature type="signal peptide" evidence="1">
    <location>
        <begin position="1"/>
        <end position="18"/>
    </location>
</feature>
<name>A0A7C8MZ25_9PLEO</name>
<evidence type="ECO:0000313" key="3">
    <source>
        <dbReference type="Proteomes" id="UP000481861"/>
    </source>
</evidence>
<accession>A0A7C8MZ25</accession>
<comment type="caution">
    <text evidence="2">The sequence shown here is derived from an EMBL/GenBank/DDBJ whole genome shotgun (WGS) entry which is preliminary data.</text>
</comment>
<dbReference type="EMBL" id="JAADJZ010000001">
    <property type="protein sequence ID" value="KAF2878485.1"/>
    <property type="molecule type" value="Genomic_DNA"/>
</dbReference>
<dbReference type="Proteomes" id="UP000481861">
    <property type="component" value="Unassembled WGS sequence"/>
</dbReference>
<keyword evidence="3" id="KW-1185">Reference proteome</keyword>
<evidence type="ECO:0000256" key="1">
    <source>
        <dbReference type="SAM" id="SignalP"/>
    </source>
</evidence>
<reference evidence="2 3" key="1">
    <citation type="submission" date="2020-01" db="EMBL/GenBank/DDBJ databases">
        <authorList>
            <consortium name="DOE Joint Genome Institute"/>
            <person name="Haridas S."/>
            <person name="Albert R."/>
            <person name="Binder M."/>
            <person name="Bloem J."/>
            <person name="Labutti K."/>
            <person name="Salamov A."/>
            <person name="Andreopoulos B."/>
            <person name="Baker S.E."/>
            <person name="Barry K."/>
            <person name="Bills G."/>
            <person name="Bluhm B.H."/>
            <person name="Cannon C."/>
            <person name="Castanera R."/>
            <person name="Culley D.E."/>
            <person name="Daum C."/>
            <person name="Ezra D."/>
            <person name="Gonzalez J.B."/>
            <person name="Henrissat B."/>
            <person name="Kuo A."/>
            <person name="Liang C."/>
            <person name="Lipzen A."/>
            <person name="Lutzoni F."/>
            <person name="Magnuson J."/>
            <person name="Mondo S."/>
            <person name="Nolan M."/>
            <person name="Ohm R."/>
            <person name="Pangilinan J."/>
            <person name="Park H.-J.H."/>
            <person name="Ramirez L."/>
            <person name="Alfaro M."/>
            <person name="Sun H."/>
            <person name="Tritt A."/>
            <person name="Yoshinaga Y."/>
            <person name="Zwiers L.-H.L."/>
            <person name="Turgeon B.G."/>
            <person name="Goodwin S.B."/>
            <person name="Spatafora J.W."/>
            <person name="Crous P.W."/>
            <person name="Grigoriev I.V."/>
        </authorList>
    </citation>
    <scope>NUCLEOTIDE SEQUENCE [LARGE SCALE GENOMIC DNA]</scope>
    <source>
        <strain evidence="2 3">CBS 611.86</strain>
    </source>
</reference>
<keyword evidence="1" id="KW-0732">Signal</keyword>
<evidence type="ECO:0008006" key="4">
    <source>
        <dbReference type="Google" id="ProtNLM"/>
    </source>
</evidence>